<dbReference type="EMBL" id="QRBB01000001">
    <property type="protein sequence ID" value="RDS76289.1"/>
    <property type="molecule type" value="Genomic_DNA"/>
</dbReference>
<reference evidence="3 4" key="1">
    <citation type="submission" date="2018-07" db="EMBL/GenBank/DDBJ databases">
        <title>Erythrobacter nanhaiensis sp. nov., a novel member of the genus Erythrobacter isolated from the South China Sea.</title>
        <authorList>
            <person name="Chen X."/>
            <person name="Liu J."/>
        </authorList>
    </citation>
    <scope>NUCLEOTIDE SEQUENCE [LARGE SCALE GENOMIC DNA]</scope>
    <source>
        <strain evidence="3 4">S-5</strain>
    </source>
</reference>
<dbReference type="Proteomes" id="UP000254101">
    <property type="component" value="Unassembled WGS sequence"/>
</dbReference>
<dbReference type="RefSeq" id="WP_115490524.1">
    <property type="nucleotide sequence ID" value="NZ_JACHWW010000001.1"/>
</dbReference>
<evidence type="ECO:0000313" key="4">
    <source>
        <dbReference type="Proteomes" id="UP000254101"/>
    </source>
</evidence>
<organism evidence="3 4">
    <name type="scientific">Alteriqipengyuania lutimaris</name>
    <dbReference type="NCBI Taxonomy" id="1538146"/>
    <lineage>
        <taxon>Bacteria</taxon>
        <taxon>Pseudomonadati</taxon>
        <taxon>Pseudomonadota</taxon>
        <taxon>Alphaproteobacteria</taxon>
        <taxon>Sphingomonadales</taxon>
        <taxon>Erythrobacteraceae</taxon>
        <taxon>Alteriqipengyuania</taxon>
    </lineage>
</organism>
<name>A0A395LI19_9SPHN</name>
<gene>
    <name evidence="3" type="ORF">DL238_00765</name>
</gene>
<sequence length="276" mass="28371">MQSNLKVWTGLGLATALAGATLAGCADNGEAGDDADTPAQASAVGDGEGGEGEGGEGGESGEGGVSAAEASSDPVAYGSALAVAEAHAVAARDAYAAGRTEEAMQMFVHPISEVLADLAPVFEQLGVDDLEPLFTQAAESVQAGESQEQVDARYEAIVEGLRSAATKAPEGEQSDAMIAAGIISDQISRANAMYRISTNTGQYDPYLDGYGFYKVAEGMFGRSRTQISSADGELADRIEASLELLGDAYPGAERPESSDVEQSELVAAHNRIRLSL</sequence>
<feature type="region of interest" description="Disordered" evidence="1">
    <location>
        <begin position="29"/>
        <end position="71"/>
    </location>
</feature>
<evidence type="ECO:0000256" key="1">
    <source>
        <dbReference type="SAM" id="MobiDB-lite"/>
    </source>
</evidence>
<evidence type="ECO:0008006" key="5">
    <source>
        <dbReference type="Google" id="ProtNLM"/>
    </source>
</evidence>
<evidence type="ECO:0000313" key="3">
    <source>
        <dbReference type="EMBL" id="RDS76289.1"/>
    </source>
</evidence>
<dbReference type="OrthoDB" id="7410028at2"/>
<keyword evidence="2" id="KW-0732">Signal</keyword>
<protein>
    <recommendedName>
        <fullName evidence="5">Lipoprotein</fullName>
    </recommendedName>
</protein>
<comment type="caution">
    <text evidence="3">The sequence shown here is derived from an EMBL/GenBank/DDBJ whole genome shotgun (WGS) entry which is preliminary data.</text>
</comment>
<dbReference type="PROSITE" id="PS51257">
    <property type="entry name" value="PROKAR_LIPOPROTEIN"/>
    <property type="match status" value="1"/>
</dbReference>
<evidence type="ECO:0000256" key="2">
    <source>
        <dbReference type="SAM" id="SignalP"/>
    </source>
</evidence>
<keyword evidence="4" id="KW-1185">Reference proteome</keyword>
<feature type="signal peptide" evidence="2">
    <location>
        <begin position="1"/>
        <end position="26"/>
    </location>
</feature>
<accession>A0A395LI19</accession>
<feature type="chain" id="PRO_5017253038" description="Lipoprotein" evidence="2">
    <location>
        <begin position="27"/>
        <end position="276"/>
    </location>
</feature>
<proteinExistence type="predicted"/>
<dbReference type="AlphaFoldDB" id="A0A395LI19"/>